<dbReference type="EMBL" id="BGZK01001296">
    <property type="protein sequence ID" value="GBP76641.1"/>
    <property type="molecule type" value="Genomic_DNA"/>
</dbReference>
<evidence type="ECO:0000313" key="1">
    <source>
        <dbReference type="EMBL" id="GBP76641.1"/>
    </source>
</evidence>
<accession>A0A4C1YJT3</accession>
<dbReference type="Proteomes" id="UP000299102">
    <property type="component" value="Unassembled WGS sequence"/>
</dbReference>
<organism evidence="1 2">
    <name type="scientific">Eumeta variegata</name>
    <name type="common">Bagworm moth</name>
    <name type="synonym">Eumeta japonica</name>
    <dbReference type="NCBI Taxonomy" id="151549"/>
    <lineage>
        <taxon>Eukaryota</taxon>
        <taxon>Metazoa</taxon>
        <taxon>Ecdysozoa</taxon>
        <taxon>Arthropoda</taxon>
        <taxon>Hexapoda</taxon>
        <taxon>Insecta</taxon>
        <taxon>Pterygota</taxon>
        <taxon>Neoptera</taxon>
        <taxon>Endopterygota</taxon>
        <taxon>Lepidoptera</taxon>
        <taxon>Glossata</taxon>
        <taxon>Ditrysia</taxon>
        <taxon>Tineoidea</taxon>
        <taxon>Psychidae</taxon>
        <taxon>Oiketicinae</taxon>
        <taxon>Eumeta</taxon>
    </lineage>
</organism>
<keyword evidence="2" id="KW-1185">Reference proteome</keyword>
<sequence>MLEIFAKFIVLARSKCQKNGREPENRCKDITEYRYRGIGVTFTERYGIQAGSLGVRRNRSEAVTSSRSAHCRILIRIDGTSLRSCNLARNCVARSAPAAAR</sequence>
<gene>
    <name evidence="1" type="ORF">EVAR_54602_1</name>
</gene>
<evidence type="ECO:0000313" key="2">
    <source>
        <dbReference type="Proteomes" id="UP000299102"/>
    </source>
</evidence>
<name>A0A4C1YJT3_EUMVA</name>
<protein>
    <submittedName>
        <fullName evidence="1">Uncharacterized protein</fullName>
    </submittedName>
</protein>
<dbReference type="AlphaFoldDB" id="A0A4C1YJT3"/>
<reference evidence="1 2" key="1">
    <citation type="journal article" date="2019" name="Commun. Biol.">
        <title>The bagworm genome reveals a unique fibroin gene that provides high tensile strength.</title>
        <authorList>
            <person name="Kono N."/>
            <person name="Nakamura H."/>
            <person name="Ohtoshi R."/>
            <person name="Tomita M."/>
            <person name="Numata K."/>
            <person name="Arakawa K."/>
        </authorList>
    </citation>
    <scope>NUCLEOTIDE SEQUENCE [LARGE SCALE GENOMIC DNA]</scope>
</reference>
<comment type="caution">
    <text evidence="1">The sequence shown here is derived from an EMBL/GenBank/DDBJ whole genome shotgun (WGS) entry which is preliminary data.</text>
</comment>
<proteinExistence type="predicted"/>